<gene>
    <name evidence="2" type="ORF">DPMN_005190</name>
</gene>
<dbReference type="EMBL" id="JAIWYP010000001">
    <property type="protein sequence ID" value="KAH3881266.1"/>
    <property type="molecule type" value="Genomic_DNA"/>
</dbReference>
<dbReference type="Proteomes" id="UP000828390">
    <property type="component" value="Unassembled WGS sequence"/>
</dbReference>
<organism evidence="2 3">
    <name type="scientific">Dreissena polymorpha</name>
    <name type="common">Zebra mussel</name>
    <name type="synonym">Mytilus polymorpha</name>
    <dbReference type="NCBI Taxonomy" id="45954"/>
    <lineage>
        <taxon>Eukaryota</taxon>
        <taxon>Metazoa</taxon>
        <taxon>Spiralia</taxon>
        <taxon>Lophotrochozoa</taxon>
        <taxon>Mollusca</taxon>
        <taxon>Bivalvia</taxon>
        <taxon>Autobranchia</taxon>
        <taxon>Heteroconchia</taxon>
        <taxon>Euheterodonta</taxon>
        <taxon>Imparidentia</taxon>
        <taxon>Neoheterodontei</taxon>
        <taxon>Myida</taxon>
        <taxon>Dreissenoidea</taxon>
        <taxon>Dreissenidae</taxon>
        <taxon>Dreissena</taxon>
    </lineage>
</organism>
<feature type="region of interest" description="Disordered" evidence="1">
    <location>
        <begin position="1"/>
        <end position="30"/>
    </location>
</feature>
<accession>A0A9D4RTN4</accession>
<dbReference type="AlphaFoldDB" id="A0A9D4RTN4"/>
<evidence type="ECO:0000313" key="2">
    <source>
        <dbReference type="EMBL" id="KAH3881266.1"/>
    </source>
</evidence>
<reference evidence="2" key="2">
    <citation type="submission" date="2020-11" db="EMBL/GenBank/DDBJ databases">
        <authorList>
            <person name="McCartney M.A."/>
            <person name="Auch B."/>
            <person name="Kono T."/>
            <person name="Mallez S."/>
            <person name="Becker A."/>
            <person name="Gohl D.M."/>
            <person name="Silverstein K.A.T."/>
            <person name="Koren S."/>
            <person name="Bechman K.B."/>
            <person name="Herman A."/>
            <person name="Abrahante J.E."/>
            <person name="Garbe J."/>
        </authorList>
    </citation>
    <scope>NUCLEOTIDE SEQUENCE</scope>
    <source>
        <strain evidence="2">Duluth1</strain>
        <tissue evidence="2">Whole animal</tissue>
    </source>
</reference>
<sequence>MASTQSTNTQSFRPSRPATQTRSFPSNPQKRFLDNTCWNFNKPTKFNQPTVYASAAPTHVCGFCQGPHTAFSC</sequence>
<proteinExistence type="predicted"/>
<keyword evidence="3" id="KW-1185">Reference proteome</keyword>
<comment type="caution">
    <text evidence="2">The sequence shown here is derived from an EMBL/GenBank/DDBJ whole genome shotgun (WGS) entry which is preliminary data.</text>
</comment>
<evidence type="ECO:0000313" key="3">
    <source>
        <dbReference type="Proteomes" id="UP000828390"/>
    </source>
</evidence>
<name>A0A9D4RTN4_DREPO</name>
<protein>
    <submittedName>
        <fullName evidence="2">Uncharacterized protein</fullName>
    </submittedName>
</protein>
<evidence type="ECO:0000256" key="1">
    <source>
        <dbReference type="SAM" id="MobiDB-lite"/>
    </source>
</evidence>
<reference evidence="2" key="1">
    <citation type="journal article" date="2019" name="bioRxiv">
        <title>The Genome of the Zebra Mussel, Dreissena polymorpha: A Resource for Invasive Species Research.</title>
        <authorList>
            <person name="McCartney M.A."/>
            <person name="Auch B."/>
            <person name="Kono T."/>
            <person name="Mallez S."/>
            <person name="Zhang Y."/>
            <person name="Obille A."/>
            <person name="Becker A."/>
            <person name="Abrahante J.E."/>
            <person name="Garbe J."/>
            <person name="Badalamenti J.P."/>
            <person name="Herman A."/>
            <person name="Mangelson H."/>
            <person name="Liachko I."/>
            <person name="Sullivan S."/>
            <person name="Sone E.D."/>
            <person name="Koren S."/>
            <person name="Silverstein K.A.T."/>
            <person name="Beckman K.B."/>
            <person name="Gohl D.M."/>
        </authorList>
    </citation>
    <scope>NUCLEOTIDE SEQUENCE</scope>
    <source>
        <strain evidence="2">Duluth1</strain>
        <tissue evidence="2">Whole animal</tissue>
    </source>
</reference>
<feature type="compositionally biased region" description="Polar residues" evidence="1">
    <location>
        <begin position="1"/>
        <end position="29"/>
    </location>
</feature>